<dbReference type="EMBL" id="JAUKVY010000001">
    <property type="protein sequence ID" value="MDO1530824.1"/>
    <property type="molecule type" value="Genomic_DNA"/>
</dbReference>
<dbReference type="PROSITE" id="PS50862">
    <property type="entry name" value="AA_TRNA_LIGASE_II"/>
    <property type="match status" value="1"/>
</dbReference>
<dbReference type="InterPro" id="IPR042103">
    <property type="entry name" value="SerRS_1_N_sf"/>
</dbReference>
<dbReference type="Pfam" id="PF00587">
    <property type="entry name" value="tRNA-synt_2b"/>
    <property type="match status" value="1"/>
</dbReference>
<dbReference type="GO" id="GO:0004828">
    <property type="term" value="F:serine-tRNA ligase activity"/>
    <property type="evidence" value="ECO:0007669"/>
    <property type="project" value="UniProtKB-EC"/>
</dbReference>
<keyword evidence="6 12" id="KW-0547">Nucleotide-binding</keyword>
<dbReference type="CDD" id="cd00770">
    <property type="entry name" value="SerRS_core"/>
    <property type="match status" value="1"/>
</dbReference>
<comment type="catalytic activity">
    <reaction evidence="11 12">
        <text>tRNA(Ser) + L-serine + ATP = L-seryl-tRNA(Ser) + AMP + diphosphate + H(+)</text>
        <dbReference type="Rhea" id="RHEA:12292"/>
        <dbReference type="Rhea" id="RHEA-COMP:9669"/>
        <dbReference type="Rhea" id="RHEA-COMP:9703"/>
        <dbReference type="ChEBI" id="CHEBI:15378"/>
        <dbReference type="ChEBI" id="CHEBI:30616"/>
        <dbReference type="ChEBI" id="CHEBI:33019"/>
        <dbReference type="ChEBI" id="CHEBI:33384"/>
        <dbReference type="ChEBI" id="CHEBI:78442"/>
        <dbReference type="ChEBI" id="CHEBI:78533"/>
        <dbReference type="ChEBI" id="CHEBI:456215"/>
        <dbReference type="EC" id="6.1.1.11"/>
    </reaction>
</comment>
<name>A0ABT8RY65_9BURK</name>
<gene>
    <name evidence="12 15" type="primary">serS</name>
    <name evidence="15" type="ORF">Q2T77_00880</name>
</gene>
<keyword evidence="8 12" id="KW-0648">Protein biosynthesis</keyword>
<evidence type="ECO:0000256" key="6">
    <source>
        <dbReference type="ARBA" id="ARBA00022741"/>
    </source>
</evidence>
<keyword evidence="4 12" id="KW-0963">Cytoplasm</keyword>
<dbReference type="PIRSF" id="PIRSF001529">
    <property type="entry name" value="Ser-tRNA-synth_IIa"/>
    <property type="match status" value="1"/>
</dbReference>
<dbReference type="Proteomes" id="UP001169027">
    <property type="component" value="Unassembled WGS sequence"/>
</dbReference>
<keyword evidence="13" id="KW-0175">Coiled coil</keyword>
<feature type="domain" description="Aminoacyl-transfer RNA synthetases class-II family profile" evidence="14">
    <location>
        <begin position="148"/>
        <end position="428"/>
    </location>
</feature>
<evidence type="ECO:0000256" key="5">
    <source>
        <dbReference type="ARBA" id="ARBA00022598"/>
    </source>
</evidence>
<keyword evidence="16" id="KW-1185">Reference proteome</keyword>
<feature type="coiled-coil region" evidence="13">
    <location>
        <begin position="33"/>
        <end position="60"/>
    </location>
</feature>
<feature type="binding site" evidence="12">
    <location>
        <position position="403"/>
    </location>
    <ligand>
        <name>L-serine</name>
        <dbReference type="ChEBI" id="CHEBI:33384"/>
    </ligand>
</feature>
<dbReference type="InterPro" id="IPR033729">
    <property type="entry name" value="SerRS_core"/>
</dbReference>
<keyword evidence="9 12" id="KW-0030">Aminoacyl-tRNA synthetase</keyword>
<dbReference type="PRINTS" id="PR00981">
    <property type="entry name" value="TRNASYNTHSER"/>
</dbReference>
<dbReference type="InterPro" id="IPR045864">
    <property type="entry name" value="aa-tRNA-synth_II/BPL/LPL"/>
</dbReference>
<dbReference type="SUPFAM" id="SSF46589">
    <property type="entry name" value="tRNA-binding arm"/>
    <property type="match status" value="1"/>
</dbReference>
<comment type="subcellular location">
    <subcellularLocation>
        <location evidence="1 12">Cytoplasm</location>
    </subcellularLocation>
</comment>
<dbReference type="SUPFAM" id="SSF55681">
    <property type="entry name" value="Class II aaRS and biotin synthetases"/>
    <property type="match status" value="1"/>
</dbReference>
<evidence type="ECO:0000256" key="2">
    <source>
        <dbReference type="ARBA" id="ARBA00005045"/>
    </source>
</evidence>
<feature type="binding site" evidence="12">
    <location>
        <begin position="250"/>
        <end position="252"/>
    </location>
    <ligand>
        <name>L-serine</name>
        <dbReference type="ChEBI" id="CHEBI:33384"/>
    </ligand>
</feature>
<feature type="binding site" evidence="12">
    <location>
        <begin position="368"/>
        <end position="371"/>
    </location>
    <ligand>
        <name>ATP</name>
        <dbReference type="ChEBI" id="CHEBI:30616"/>
    </ligand>
</feature>
<evidence type="ECO:0000313" key="15">
    <source>
        <dbReference type="EMBL" id="MDO1530824.1"/>
    </source>
</evidence>
<comment type="caution">
    <text evidence="15">The sequence shown here is derived from an EMBL/GenBank/DDBJ whole genome shotgun (WGS) entry which is preliminary data.</text>
</comment>
<comment type="function">
    <text evidence="12">Catalyzes the attachment of serine to tRNA(Ser). Is also able to aminoacylate tRNA(Sec) with serine, to form the misacylated tRNA L-seryl-tRNA(Sec), which will be further converted into selenocysteinyl-tRNA(Sec).</text>
</comment>
<dbReference type="NCBIfam" id="TIGR00414">
    <property type="entry name" value="serS"/>
    <property type="match status" value="1"/>
</dbReference>
<dbReference type="PANTHER" id="PTHR43697">
    <property type="entry name" value="SERYL-TRNA SYNTHETASE"/>
    <property type="match status" value="1"/>
</dbReference>
<evidence type="ECO:0000256" key="12">
    <source>
        <dbReference type="HAMAP-Rule" id="MF_00176"/>
    </source>
</evidence>
<proteinExistence type="inferred from homology"/>
<dbReference type="HAMAP" id="MF_00176">
    <property type="entry name" value="Ser_tRNA_synth_type1"/>
    <property type="match status" value="1"/>
</dbReference>
<dbReference type="InterPro" id="IPR015866">
    <property type="entry name" value="Ser-tRNA-synth_1_N"/>
</dbReference>
<comment type="pathway">
    <text evidence="2 12">Aminoacyl-tRNA biosynthesis; selenocysteinyl-tRNA(Sec) biosynthesis; L-seryl-tRNA(Sec) from L-serine and tRNA(Sec): step 1/1.</text>
</comment>
<reference evidence="15" key="1">
    <citation type="submission" date="2023-06" db="EMBL/GenBank/DDBJ databases">
        <authorList>
            <person name="Jiang Y."/>
            <person name="Liu Q."/>
        </authorList>
    </citation>
    <scope>NUCLEOTIDE SEQUENCE</scope>
    <source>
        <strain evidence="15">CGMCC 1.12090</strain>
    </source>
</reference>
<evidence type="ECO:0000256" key="9">
    <source>
        <dbReference type="ARBA" id="ARBA00023146"/>
    </source>
</evidence>
<evidence type="ECO:0000256" key="1">
    <source>
        <dbReference type="ARBA" id="ARBA00004496"/>
    </source>
</evidence>
<evidence type="ECO:0000256" key="11">
    <source>
        <dbReference type="ARBA" id="ARBA00048823"/>
    </source>
</evidence>
<dbReference type="Gene3D" id="3.30.930.10">
    <property type="entry name" value="Bira Bifunctional Protein, Domain 2"/>
    <property type="match status" value="1"/>
</dbReference>
<dbReference type="RefSeq" id="WP_301802492.1">
    <property type="nucleotide sequence ID" value="NZ_JAUJZH010000001.1"/>
</dbReference>
<evidence type="ECO:0000313" key="16">
    <source>
        <dbReference type="Proteomes" id="UP001169027"/>
    </source>
</evidence>
<comment type="catalytic activity">
    <reaction evidence="10 12">
        <text>tRNA(Sec) + L-serine + ATP = L-seryl-tRNA(Sec) + AMP + diphosphate + H(+)</text>
        <dbReference type="Rhea" id="RHEA:42580"/>
        <dbReference type="Rhea" id="RHEA-COMP:9742"/>
        <dbReference type="Rhea" id="RHEA-COMP:10128"/>
        <dbReference type="ChEBI" id="CHEBI:15378"/>
        <dbReference type="ChEBI" id="CHEBI:30616"/>
        <dbReference type="ChEBI" id="CHEBI:33019"/>
        <dbReference type="ChEBI" id="CHEBI:33384"/>
        <dbReference type="ChEBI" id="CHEBI:78442"/>
        <dbReference type="ChEBI" id="CHEBI:78533"/>
        <dbReference type="ChEBI" id="CHEBI:456215"/>
        <dbReference type="EC" id="6.1.1.11"/>
    </reaction>
</comment>
<feature type="binding site" evidence="12">
    <location>
        <position position="304"/>
    </location>
    <ligand>
        <name>L-serine</name>
        <dbReference type="ChEBI" id="CHEBI:33384"/>
    </ligand>
</feature>
<dbReference type="InterPro" id="IPR010978">
    <property type="entry name" value="tRNA-bd_arm"/>
</dbReference>
<dbReference type="InterPro" id="IPR002317">
    <property type="entry name" value="Ser-tRNA-ligase_type_1"/>
</dbReference>
<dbReference type="PANTHER" id="PTHR43697:SF1">
    <property type="entry name" value="SERINE--TRNA LIGASE"/>
    <property type="match status" value="1"/>
</dbReference>
<organism evidence="15 16">
    <name type="scientific">Variovorax ginsengisoli</name>
    <dbReference type="NCBI Taxonomy" id="363844"/>
    <lineage>
        <taxon>Bacteria</taxon>
        <taxon>Pseudomonadati</taxon>
        <taxon>Pseudomonadota</taxon>
        <taxon>Betaproteobacteria</taxon>
        <taxon>Burkholderiales</taxon>
        <taxon>Comamonadaceae</taxon>
        <taxon>Variovorax</taxon>
    </lineage>
</organism>
<keyword evidence="5 12" id="KW-0436">Ligase</keyword>
<sequence length="443" mass="48448">MLDITLLRKDLPSVVARLETRKKNQTFLDVAKFSALEAERKTLQTRTEELQARRNTLNKQIGPLKAKGESVDALMAEVNGLKAEQESSAVRLDAIQPELQALLLAVPNLPHASVPVGEDEHANVEVRRWSPQGGEGASATPLGFAARDHVDLGAPLGLDFEMGAKLSGSRFTVMKGPIARLHRALAQFMIDLQTEQHGYTECYVPYVVNADSMRGTGQLPKFEGDLFAAKKGGQDGEPAPDHSALYLIPTSEVPLTNFVRDEVVAEAQLPIRLTAHTPCFRSEAGSAGRDTRGMIRQHQFDKVEMVQVTHPEKSYEALEAMTGHAEAVLKALELPYRVVLLCSGDMGFGSSKTYDLEVWLPAQDTYREISSVSNCEAFQARRLQARFKNAQGKNELVHTLNGSGLAVGRALVAVLENHQNEDGSIRVPAALRPYLGGLELLRG</sequence>
<evidence type="ECO:0000256" key="8">
    <source>
        <dbReference type="ARBA" id="ARBA00022917"/>
    </source>
</evidence>
<evidence type="ECO:0000256" key="10">
    <source>
        <dbReference type="ARBA" id="ARBA00047929"/>
    </source>
</evidence>
<dbReference type="Gene3D" id="1.10.287.40">
    <property type="entry name" value="Serine-tRNA synthetase, tRNA binding domain"/>
    <property type="match status" value="1"/>
</dbReference>
<evidence type="ECO:0000259" key="14">
    <source>
        <dbReference type="PROSITE" id="PS50862"/>
    </source>
</evidence>
<evidence type="ECO:0000256" key="13">
    <source>
        <dbReference type="SAM" id="Coils"/>
    </source>
</evidence>
<dbReference type="Pfam" id="PF02403">
    <property type="entry name" value="Seryl_tRNA_N"/>
    <property type="match status" value="1"/>
</dbReference>
<dbReference type="EC" id="6.1.1.11" evidence="12"/>
<evidence type="ECO:0000256" key="7">
    <source>
        <dbReference type="ARBA" id="ARBA00022840"/>
    </source>
</evidence>
<comment type="domain">
    <text evidence="12">Consists of two distinct domains, a catalytic core and a N-terminal extension that is involved in tRNA binding.</text>
</comment>
<feature type="binding site" evidence="12">
    <location>
        <begin position="281"/>
        <end position="283"/>
    </location>
    <ligand>
        <name>ATP</name>
        <dbReference type="ChEBI" id="CHEBI:30616"/>
    </ligand>
</feature>
<protein>
    <recommendedName>
        <fullName evidence="12">Serine--tRNA ligase</fullName>
        <ecNumber evidence="12">6.1.1.11</ecNumber>
    </recommendedName>
    <alternativeName>
        <fullName evidence="12">Seryl-tRNA synthetase</fullName>
        <shortName evidence="12">SerRS</shortName>
    </alternativeName>
    <alternativeName>
        <fullName evidence="12">Seryl-tRNA(Ser/Sec) synthetase</fullName>
    </alternativeName>
</protein>
<comment type="similarity">
    <text evidence="3 12">Belongs to the class-II aminoacyl-tRNA synthetase family. Type-1 seryl-tRNA synthetase subfamily.</text>
</comment>
<evidence type="ECO:0000256" key="4">
    <source>
        <dbReference type="ARBA" id="ARBA00022490"/>
    </source>
</evidence>
<dbReference type="InterPro" id="IPR002314">
    <property type="entry name" value="aa-tRNA-synt_IIb"/>
</dbReference>
<comment type="subunit">
    <text evidence="12">Homodimer. The tRNA molecule binds across the dimer.</text>
</comment>
<accession>A0ABT8RY65</accession>
<evidence type="ECO:0000256" key="3">
    <source>
        <dbReference type="ARBA" id="ARBA00010728"/>
    </source>
</evidence>
<comment type="caution">
    <text evidence="12">Lacks conserved residue(s) required for the propagation of feature annotation.</text>
</comment>
<keyword evidence="7 12" id="KW-0067">ATP-binding</keyword>
<dbReference type="InterPro" id="IPR006195">
    <property type="entry name" value="aa-tRNA-synth_II"/>
</dbReference>